<dbReference type="RefSeq" id="WP_145017781.1">
    <property type="nucleotide sequence ID" value="NZ_VLLN01000002.1"/>
</dbReference>
<proteinExistence type="predicted"/>
<dbReference type="Proteomes" id="UP000319449">
    <property type="component" value="Unassembled WGS sequence"/>
</dbReference>
<evidence type="ECO:0000313" key="3">
    <source>
        <dbReference type="EMBL" id="TWJ33100.1"/>
    </source>
</evidence>
<evidence type="ECO:0000256" key="1">
    <source>
        <dbReference type="SAM" id="MobiDB-lite"/>
    </source>
</evidence>
<dbReference type="EMBL" id="VLLN01000002">
    <property type="protein sequence ID" value="TWJ33100.1"/>
    <property type="molecule type" value="Genomic_DNA"/>
</dbReference>
<protein>
    <submittedName>
        <fullName evidence="3">Ribbon-helix-helix CopG family protein</fullName>
    </submittedName>
</protein>
<sequence>MKKIPKYNVVSLRINDDEKKALQLVSRVTRKSVSQVMREAMLQYSHHVSISGLKKEPRSRSSRRARPLSVGAGDE</sequence>
<dbReference type="GO" id="GO:0006355">
    <property type="term" value="P:regulation of DNA-templated transcription"/>
    <property type="evidence" value="ECO:0007669"/>
    <property type="project" value="InterPro"/>
</dbReference>
<keyword evidence="4" id="KW-1185">Reference proteome</keyword>
<gene>
    <name evidence="3" type="ORF">JN12_00513</name>
</gene>
<comment type="caution">
    <text evidence="3">The sequence shown here is derived from an EMBL/GenBank/DDBJ whole genome shotgun (WGS) entry which is preliminary data.</text>
</comment>
<dbReference type="Pfam" id="PF01402">
    <property type="entry name" value="RHH_1"/>
    <property type="match status" value="1"/>
</dbReference>
<feature type="region of interest" description="Disordered" evidence="1">
    <location>
        <begin position="50"/>
        <end position="75"/>
    </location>
</feature>
<reference evidence="3 4" key="1">
    <citation type="submission" date="2019-07" db="EMBL/GenBank/DDBJ databases">
        <title>Genomic Encyclopedia of Archaeal and Bacterial Type Strains, Phase II (KMG-II): from individual species to whole genera.</title>
        <authorList>
            <person name="Goeker M."/>
        </authorList>
    </citation>
    <scope>NUCLEOTIDE SEQUENCE [LARGE SCALE GENOMIC DNA]</scope>
    <source>
        <strain evidence="3 4">ATCC BAA-1139</strain>
    </source>
</reference>
<evidence type="ECO:0000313" key="4">
    <source>
        <dbReference type="Proteomes" id="UP000319449"/>
    </source>
</evidence>
<name>A0A562WSF0_9BACT</name>
<dbReference type="AlphaFoldDB" id="A0A562WSF0"/>
<evidence type="ECO:0000259" key="2">
    <source>
        <dbReference type="Pfam" id="PF01402"/>
    </source>
</evidence>
<feature type="domain" description="Ribbon-helix-helix protein CopG" evidence="2">
    <location>
        <begin position="9"/>
        <end position="44"/>
    </location>
</feature>
<dbReference type="OrthoDB" id="5387698at2"/>
<accession>A0A562WSF0</accession>
<organism evidence="3 4">
    <name type="scientific">Geobacter argillaceus</name>
    <dbReference type="NCBI Taxonomy" id="345631"/>
    <lineage>
        <taxon>Bacteria</taxon>
        <taxon>Pseudomonadati</taxon>
        <taxon>Thermodesulfobacteriota</taxon>
        <taxon>Desulfuromonadia</taxon>
        <taxon>Geobacterales</taxon>
        <taxon>Geobacteraceae</taxon>
        <taxon>Geobacter</taxon>
    </lineage>
</organism>
<dbReference type="InterPro" id="IPR002145">
    <property type="entry name" value="CopG"/>
</dbReference>